<dbReference type="Gramene" id="Pp3c1_40760V3.2">
    <property type="protein sequence ID" value="PAC:32971944.CDS.1"/>
    <property type="gene ID" value="Pp3c1_40760"/>
</dbReference>
<protein>
    <submittedName>
        <fullName evidence="1 2">Uncharacterized protein</fullName>
    </submittedName>
</protein>
<dbReference type="EMBL" id="ABEU02000001">
    <property type="protein sequence ID" value="PNR63461.1"/>
    <property type="molecule type" value="Genomic_DNA"/>
</dbReference>
<dbReference type="Gramene" id="Pp3c1_40760V3.1">
    <property type="protein sequence ID" value="PAC:32971943.CDS.1"/>
    <property type="gene ID" value="Pp3c1_40760"/>
</dbReference>
<evidence type="ECO:0000313" key="3">
    <source>
        <dbReference type="Proteomes" id="UP000006727"/>
    </source>
</evidence>
<reference evidence="1 3" key="1">
    <citation type="journal article" date="2008" name="Science">
        <title>The Physcomitrella genome reveals evolutionary insights into the conquest of land by plants.</title>
        <authorList>
            <person name="Rensing S."/>
            <person name="Lang D."/>
            <person name="Zimmer A."/>
            <person name="Terry A."/>
            <person name="Salamov A."/>
            <person name="Shapiro H."/>
            <person name="Nishiyama T."/>
            <person name="Perroud P.-F."/>
            <person name="Lindquist E."/>
            <person name="Kamisugi Y."/>
            <person name="Tanahashi T."/>
            <person name="Sakakibara K."/>
            <person name="Fujita T."/>
            <person name="Oishi K."/>
            <person name="Shin-I T."/>
            <person name="Kuroki Y."/>
            <person name="Toyoda A."/>
            <person name="Suzuki Y."/>
            <person name="Hashimoto A."/>
            <person name="Yamaguchi K."/>
            <person name="Sugano A."/>
            <person name="Kohara Y."/>
            <person name="Fujiyama A."/>
            <person name="Anterola A."/>
            <person name="Aoki S."/>
            <person name="Ashton N."/>
            <person name="Barbazuk W.B."/>
            <person name="Barker E."/>
            <person name="Bennetzen J."/>
            <person name="Bezanilla M."/>
            <person name="Blankenship R."/>
            <person name="Cho S.H."/>
            <person name="Dutcher S."/>
            <person name="Estelle M."/>
            <person name="Fawcett J.A."/>
            <person name="Gundlach H."/>
            <person name="Hanada K."/>
            <person name="Heyl A."/>
            <person name="Hicks K.A."/>
            <person name="Hugh J."/>
            <person name="Lohr M."/>
            <person name="Mayer K."/>
            <person name="Melkozernov A."/>
            <person name="Murata T."/>
            <person name="Nelson D."/>
            <person name="Pils B."/>
            <person name="Prigge M."/>
            <person name="Reiss B."/>
            <person name="Renner T."/>
            <person name="Rombauts S."/>
            <person name="Rushton P."/>
            <person name="Sanderfoot A."/>
            <person name="Schween G."/>
            <person name="Shiu S.-H."/>
            <person name="Stueber K."/>
            <person name="Theodoulou F.L."/>
            <person name="Tu H."/>
            <person name="Van de Peer Y."/>
            <person name="Verrier P.J."/>
            <person name="Waters E."/>
            <person name="Wood A."/>
            <person name="Yang L."/>
            <person name="Cove D."/>
            <person name="Cuming A."/>
            <person name="Hasebe M."/>
            <person name="Lucas S."/>
            <person name="Mishler D.B."/>
            <person name="Reski R."/>
            <person name="Grigoriev I."/>
            <person name="Quatrano R.S."/>
            <person name="Boore J.L."/>
        </authorList>
    </citation>
    <scope>NUCLEOTIDE SEQUENCE [LARGE SCALE GENOMIC DNA]</scope>
    <source>
        <strain evidence="2 3">cv. Gransden 2004</strain>
    </source>
</reference>
<reference evidence="2" key="3">
    <citation type="submission" date="2020-12" db="UniProtKB">
        <authorList>
            <consortium name="EnsemblPlants"/>
        </authorList>
    </citation>
    <scope>IDENTIFICATION</scope>
</reference>
<dbReference type="EnsemblPlants" id="Pp3c1_40760V3.1">
    <property type="protein sequence ID" value="PAC:32971943.CDS.1"/>
    <property type="gene ID" value="Pp3c1_40760"/>
</dbReference>
<keyword evidence="3" id="KW-1185">Reference proteome</keyword>
<sequence>MSSPSLKCASTIEEIHGDAANCLQATASLHRKESFLITHLLPLLLTFAERKMRSLFMRKLCRQLTGIKSSDAIQSASLMHYFHHQSPRKQMHSCSTSHFTREAAHELSLLAGNMLNNSRHSFYSSYSFYWF</sequence>
<accession>A0A2K1LBS0</accession>
<proteinExistence type="predicted"/>
<reference evidence="1 3" key="2">
    <citation type="journal article" date="2018" name="Plant J.">
        <title>The Physcomitrella patens chromosome-scale assembly reveals moss genome structure and evolution.</title>
        <authorList>
            <person name="Lang D."/>
            <person name="Ullrich K.K."/>
            <person name="Murat F."/>
            <person name="Fuchs J."/>
            <person name="Jenkins J."/>
            <person name="Haas F.B."/>
            <person name="Piednoel M."/>
            <person name="Gundlach H."/>
            <person name="Van Bel M."/>
            <person name="Meyberg R."/>
            <person name="Vives C."/>
            <person name="Morata J."/>
            <person name="Symeonidi A."/>
            <person name="Hiss M."/>
            <person name="Muchero W."/>
            <person name="Kamisugi Y."/>
            <person name="Saleh O."/>
            <person name="Blanc G."/>
            <person name="Decker E.L."/>
            <person name="van Gessel N."/>
            <person name="Grimwood J."/>
            <person name="Hayes R.D."/>
            <person name="Graham S.W."/>
            <person name="Gunter L.E."/>
            <person name="McDaniel S.F."/>
            <person name="Hoernstein S.N.W."/>
            <person name="Larsson A."/>
            <person name="Li F.W."/>
            <person name="Perroud P.F."/>
            <person name="Phillips J."/>
            <person name="Ranjan P."/>
            <person name="Rokshar D.S."/>
            <person name="Rothfels C.J."/>
            <person name="Schneider L."/>
            <person name="Shu S."/>
            <person name="Stevenson D.W."/>
            <person name="Thummler F."/>
            <person name="Tillich M."/>
            <person name="Villarreal Aguilar J.C."/>
            <person name="Widiez T."/>
            <person name="Wong G.K."/>
            <person name="Wymore A."/>
            <person name="Zhang Y."/>
            <person name="Zimmer A.D."/>
            <person name="Quatrano R.S."/>
            <person name="Mayer K.F.X."/>
            <person name="Goodstein D."/>
            <person name="Casacuberta J.M."/>
            <person name="Vandepoele K."/>
            <person name="Reski R."/>
            <person name="Cuming A.C."/>
            <person name="Tuskan G.A."/>
            <person name="Maumus F."/>
            <person name="Salse J."/>
            <person name="Schmutz J."/>
            <person name="Rensing S.A."/>
        </authorList>
    </citation>
    <scope>NUCLEOTIDE SEQUENCE [LARGE SCALE GENOMIC DNA]</scope>
    <source>
        <strain evidence="2 3">cv. Gransden 2004</strain>
    </source>
</reference>
<gene>
    <name evidence="2" type="primary">LOC112284513</name>
    <name evidence="1" type="ORF">PHYPA_001887</name>
</gene>
<evidence type="ECO:0000313" key="1">
    <source>
        <dbReference type="EMBL" id="PNR63461.1"/>
    </source>
</evidence>
<dbReference type="AlphaFoldDB" id="A0A2K1LBS0"/>
<dbReference type="Proteomes" id="UP000006727">
    <property type="component" value="Chromosome 1"/>
</dbReference>
<name>A0A2K1LBS0_PHYPA</name>
<evidence type="ECO:0000313" key="2">
    <source>
        <dbReference type="EnsemblPlants" id="PAC:32971943.CDS.1"/>
    </source>
</evidence>
<organism evidence="1">
    <name type="scientific">Physcomitrium patens</name>
    <name type="common">Spreading-leaved earth moss</name>
    <name type="synonym">Physcomitrella patens</name>
    <dbReference type="NCBI Taxonomy" id="3218"/>
    <lineage>
        <taxon>Eukaryota</taxon>
        <taxon>Viridiplantae</taxon>
        <taxon>Streptophyta</taxon>
        <taxon>Embryophyta</taxon>
        <taxon>Bryophyta</taxon>
        <taxon>Bryophytina</taxon>
        <taxon>Bryopsida</taxon>
        <taxon>Funariidae</taxon>
        <taxon>Funariales</taxon>
        <taxon>Funariaceae</taxon>
        <taxon>Physcomitrium</taxon>
    </lineage>
</organism>
<dbReference type="EnsemblPlants" id="Pp3c1_40760V3.2">
    <property type="protein sequence ID" value="PAC:32971944.CDS.1"/>
    <property type="gene ID" value="Pp3c1_40760"/>
</dbReference>